<accession>A0A290PWW4</accession>
<dbReference type="EMBL" id="CP047616">
    <property type="protein sequence ID" value="QIW54511.1"/>
    <property type="molecule type" value="Genomic_DNA"/>
</dbReference>
<dbReference type="Proteomes" id="UP000501945">
    <property type="component" value="Chromosome"/>
</dbReference>
<dbReference type="FunFam" id="3.40.50.11060:FF:000001">
    <property type="entry name" value="GTPase HflX"/>
    <property type="match status" value="1"/>
</dbReference>
<dbReference type="Gene3D" id="6.10.250.2860">
    <property type="match status" value="1"/>
</dbReference>
<evidence type="ECO:0000256" key="5">
    <source>
        <dbReference type="ARBA" id="ARBA00023134"/>
    </source>
</evidence>
<keyword evidence="3 6" id="KW-0547">Nucleotide-binding</keyword>
<evidence type="ECO:0000256" key="4">
    <source>
        <dbReference type="ARBA" id="ARBA00022842"/>
    </source>
</evidence>
<dbReference type="Gene3D" id="3.40.50.300">
    <property type="entry name" value="P-loop containing nucleotide triphosphate hydrolases"/>
    <property type="match status" value="1"/>
</dbReference>
<reference evidence="10 11" key="1">
    <citation type="submission" date="2019-12" db="EMBL/GenBank/DDBJ databases">
        <title>Whole genome sequences of Lactococcus raffinolactis strains isolated from sewage.</title>
        <authorList>
            <person name="Ybazeta G."/>
            <person name="Ross M."/>
            <person name="Brabant-Kirwan D."/>
            <person name="Saleh M."/>
            <person name="Dillon J.A."/>
            <person name="Splinter K."/>
            <person name="Nokhbeh R."/>
        </authorList>
    </citation>
    <scope>NUCLEOTIDE SEQUENCE [LARGE SCALE GENOMIC DNA]</scope>
    <source>
        <strain evidence="10 11">Lr_19_5</strain>
    </source>
</reference>
<evidence type="ECO:0000256" key="6">
    <source>
        <dbReference type="HAMAP-Rule" id="MF_00900"/>
    </source>
</evidence>
<name>A0A290PWW4_9LACT</name>
<evidence type="ECO:0000256" key="8">
    <source>
        <dbReference type="PIRSR" id="PIRSR006809-2"/>
    </source>
</evidence>
<comment type="subcellular location">
    <subcellularLocation>
        <location evidence="6">Cytoplasm</location>
    </subcellularLocation>
    <text evidence="6">May associate with membranes.</text>
</comment>
<dbReference type="InterPro" id="IPR025121">
    <property type="entry name" value="GTPase_HflX_N"/>
</dbReference>
<dbReference type="NCBIfam" id="TIGR03156">
    <property type="entry name" value="GTP_HflX"/>
    <property type="match status" value="1"/>
</dbReference>
<evidence type="ECO:0000256" key="3">
    <source>
        <dbReference type="ARBA" id="ARBA00022741"/>
    </source>
</evidence>
<dbReference type="Pfam" id="PF16360">
    <property type="entry name" value="GTP-bdg_M"/>
    <property type="match status" value="1"/>
</dbReference>
<keyword evidence="9" id="KW-0175">Coiled coil</keyword>
<dbReference type="PANTHER" id="PTHR10229:SF0">
    <property type="entry name" value="GTP-BINDING PROTEIN 6-RELATED"/>
    <property type="match status" value="1"/>
</dbReference>
<dbReference type="SUPFAM" id="SSF52540">
    <property type="entry name" value="P-loop containing nucleoside triphosphate hydrolases"/>
    <property type="match status" value="1"/>
</dbReference>
<comment type="subunit">
    <text evidence="6">Monomer. Associates with the 50S ribosomal subunit.</text>
</comment>
<comment type="similarity">
    <text evidence="6">Belongs to the TRAFAC class OBG-HflX-like GTPase superfamily. HflX GTPase family.</text>
</comment>
<keyword evidence="4 8" id="KW-0460">Magnesium</keyword>
<dbReference type="PROSITE" id="PS51705">
    <property type="entry name" value="G_HFLX"/>
    <property type="match status" value="1"/>
</dbReference>
<organism evidence="10 11">
    <name type="scientific">Pseudolactococcus raffinolactis</name>
    <dbReference type="NCBI Taxonomy" id="1366"/>
    <lineage>
        <taxon>Bacteria</taxon>
        <taxon>Bacillati</taxon>
        <taxon>Bacillota</taxon>
        <taxon>Bacilli</taxon>
        <taxon>Lactobacillales</taxon>
        <taxon>Streptococcaceae</taxon>
        <taxon>Pseudolactococcus</taxon>
    </lineage>
</organism>
<dbReference type="HAMAP" id="MF_00900">
    <property type="entry name" value="GTPase_HflX"/>
    <property type="match status" value="1"/>
</dbReference>
<dbReference type="GO" id="GO:0005525">
    <property type="term" value="F:GTP binding"/>
    <property type="evidence" value="ECO:0007669"/>
    <property type="project" value="UniProtKB-UniRule"/>
</dbReference>
<feature type="binding site" evidence="8">
    <location>
        <position position="214"/>
    </location>
    <ligand>
        <name>Mg(2+)</name>
        <dbReference type="ChEBI" id="CHEBI:18420"/>
    </ligand>
</feature>
<evidence type="ECO:0000256" key="2">
    <source>
        <dbReference type="ARBA" id="ARBA00022723"/>
    </source>
</evidence>
<dbReference type="RefSeq" id="WP_061774854.1">
    <property type="nucleotide sequence ID" value="NZ_BAAAXH010000075.1"/>
</dbReference>
<keyword evidence="5 6" id="KW-0342">GTP-binding</keyword>
<evidence type="ECO:0000313" key="11">
    <source>
        <dbReference type="Proteomes" id="UP000501945"/>
    </source>
</evidence>
<evidence type="ECO:0000256" key="7">
    <source>
        <dbReference type="PIRSR" id="PIRSR006809-1"/>
    </source>
</evidence>
<evidence type="ECO:0000313" key="10">
    <source>
        <dbReference type="EMBL" id="QIW54511.1"/>
    </source>
</evidence>
<dbReference type="GO" id="GO:0005737">
    <property type="term" value="C:cytoplasm"/>
    <property type="evidence" value="ECO:0007669"/>
    <property type="project" value="UniProtKB-SubCell"/>
</dbReference>
<dbReference type="AlphaFoldDB" id="A0A290PWW4"/>
<comment type="function">
    <text evidence="6">GTPase that associates with the 50S ribosomal subunit and may have a role during protein synthesis or ribosome biogenesis.</text>
</comment>
<comment type="cofactor">
    <cofactor evidence="8">
        <name>Mg(2+)</name>
        <dbReference type="ChEBI" id="CHEBI:18420"/>
    </cofactor>
</comment>
<dbReference type="PRINTS" id="PR00326">
    <property type="entry name" value="GTP1OBG"/>
</dbReference>
<dbReference type="GeneID" id="93296794"/>
<dbReference type="STRING" id="1348633.GCA_001591765_01352"/>
<dbReference type="GO" id="GO:0043022">
    <property type="term" value="F:ribosome binding"/>
    <property type="evidence" value="ECO:0007669"/>
    <property type="project" value="TreeGrafter"/>
</dbReference>
<sequence>MIKTEKTQEKVVLVGVESFDNNQTFEASMTELASLAETAGAVVTTVFTQKKERLDGKYLVGIGKLQEIKDNLEADEADMVIFNEKLTPRQNVNLEGFLGVKVIDRMQLILDIFALRARSHVGMLQVELAQLKYLLPRLSGSKGLELSRQAGGIGSRGAGESQLETDRRHIRHRLEIIEAQLKKAEKVQENSRQKRNNSSVFKLGLIGYTNAGKSSVFNALTQKIQYEQDELFATLDATTKDFSLQDEFTVTLTDTVGFIQDLPTELVQAFKSTLEESKNVDLLLHVIDASDPNHKIHEDVVESIMKDLGMSDIPVLTVYNKLDLAEHFAPTILPSVQISIKSEAGVQQLRQAIIAKITELFVPFALDLPYAAAYHLPMLRKIALLETVVAEDETETYHVSGSISEREKWRLVEDGLCRVSH</sequence>
<proteinExistence type="inferred from homology"/>
<dbReference type="InterPro" id="IPR032305">
    <property type="entry name" value="GTP-bd_M"/>
</dbReference>
<feature type="binding site" evidence="8">
    <location>
        <position position="234"/>
    </location>
    <ligand>
        <name>Mg(2+)</name>
        <dbReference type="ChEBI" id="CHEBI:18420"/>
    </ligand>
</feature>
<feature type="binding site" evidence="7">
    <location>
        <begin position="207"/>
        <end position="214"/>
    </location>
    <ligand>
        <name>GTP</name>
        <dbReference type="ChEBI" id="CHEBI:37565"/>
    </ligand>
</feature>
<feature type="binding site" evidence="7">
    <location>
        <begin position="254"/>
        <end position="257"/>
    </location>
    <ligand>
        <name>GTP</name>
        <dbReference type="ChEBI" id="CHEBI:37565"/>
    </ligand>
</feature>
<dbReference type="InterPro" id="IPR006073">
    <property type="entry name" value="GTP-bd"/>
</dbReference>
<feature type="binding site" evidence="7">
    <location>
        <begin position="339"/>
        <end position="341"/>
    </location>
    <ligand>
        <name>GTP</name>
        <dbReference type="ChEBI" id="CHEBI:37565"/>
    </ligand>
</feature>
<dbReference type="InterPro" id="IPR030394">
    <property type="entry name" value="G_HFLX_dom"/>
</dbReference>
<dbReference type="OrthoDB" id="9812272at2"/>
<keyword evidence="1 6" id="KW-0963">Cytoplasm</keyword>
<feature type="coiled-coil region" evidence="9">
    <location>
        <begin position="167"/>
        <end position="197"/>
    </location>
</feature>
<dbReference type="CDD" id="cd01878">
    <property type="entry name" value="HflX"/>
    <property type="match status" value="1"/>
</dbReference>
<evidence type="ECO:0000256" key="1">
    <source>
        <dbReference type="ARBA" id="ARBA00022490"/>
    </source>
</evidence>
<gene>
    <name evidence="6 10" type="primary">hflX</name>
    <name evidence="10" type="ORF">GU336_10420</name>
</gene>
<dbReference type="Pfam" id="PF13167">
    <property type="entry name" value="GTP-bdg_N"/>
    <property type="match status" value="1"/>
</dbReference>
<feature type="binding site" evidence="7">
    <location>
        <begin position="320"/>
        <end position="323"/>
    </location>
    <ligand>
        <name>GTP</name>
        <dbReference type="ChEBI" id="CHEBI:37565"/>
    </ligand>
</feature>
<keyword evidence="2 8" id="KW-0479">Metal-binding</keyword>
<dbReference type="Pfam" id="PF01926">
    <property type="entry name" value="MMR_HSR1"/>
    <property type="match status" value="1"/>
</dbReference>
<protein>
    <recommendedName>
        <fullName evidence="6">GTPase HflX</fullName>
    </recommendedName>
    <alternativeName>
        <fullName evidence="6">GTP-binding protein HflX</fullName>
    </alternativeName>
</protein>
<dbReference type="Gene3D" id="3.40.50.11060">
    <property type="entry name" value="GTPase HflX, N-terminal domain"/>
    <property type="match status" value="1"/>
</dbReference>
<feature type="binding site" evidence="7">
    <location>
        <begin position="232"/>
        <end position="236"/>
    </location>
    <ligand>
        <name>GTP</name>
        <dbReference type="ChEBI" id="CHEBI:37565"/>
    </ligand>
</feature>
<dbReference type="PANTHER" id="PTHR10229">
    <property type="entry name" value="GTP-BINDING PROTEIN HFLX"/>
    <property type="match status" value="1"/>
</dbReference>
<dbReference type="GO" id="GO:0003924">
    <property type="term" value="F:GTPase activity"/>
    <property type="evidence" value="ECO:0007669"/>
    <property type="project" value="UniProtKB-UniRule"/>
</dbReference>
<dbReference type="KEGG" id="lrn:CMV25_02810"/>
<evidence type="ECO:0000256" key="9">
    <source>
        <dbReference type="SAM" id="Coils"/>
    </source>
</evidence>
<dbReference type="InterPro" id="IPR027417">
    <property type="entry name" value="P-loop_NTPase"/>
</dbReference>
<dbReference type="PIRSF" id="PIRSF006809">
    <property type="entry name" value="GTP-binding_hflX_prd"/>
    <property type="match status" value="1"/>
</dbReference>
<dbReference type="InterPro" id="IPR016496">
    <property type="entry name" value="GTPase_HflX"/>
</dbReference>
<dbReference type="GO" id="GO:0046872">
    <property type="term" value="F:metal ion binding"/>
    <property type="evidence" value="ECO:0007669"/>
    <property type="project" value="UniProtKB-KW"/>
</dbReference>
<dbReference type="InterPro" id="IPR042108">
    <property type="entry name" value="GTPase_HflX_N_sf"/>
</dbReference>